<protein>
    <submittedName>
        <fullName evidence="1">Flowering time control protein FPA-like</fullName>
    </submittedName>
</protein>
<organism evidence="1 2">
    <name type="scientific">Dorcoceras hygrometricum</name>
    <dbReference type="NCBI Taxonomy" id="472368"/>
    <lineage>
        <taxon>Eukaryota</taxon>
        <taxon>Viridiplantae</taxon>
        <taxon>Streptophyta</taxon>
        <taxon>Embryophyta</taxon>
        <taxon>Tracheophyta</taxon>
        <taxon>Spermatophyta</taxon>
        <taxon>Magnoliopsida</taxon>
        <taxon>eudicotyledons</taxon>
        <taxon>Gunneridae</taxon>
        <taxon>Pentapetalae</taxon>
        <taxon>asterids</taxon>
        <taxon>lamiids</taxon>
        <taxon>Lamiales</taxon>
        <taxon>Gesneriaceae</taxon>
        <taxon>Didymocarpoideae</taxon>
        <taxon>Trichosporeae</taxon>
        <taxon>Loxocarpinae</taxon>
        <taxon>Dorcoceras</taxon>
    </lineage>
</organism>
<accession>A0A2Z6ZTU7</accession>
<dbReference type="EMBL" id="KV103807">
    <property type="protein sequence ID" value="KZT76655.1"/>
    <property type="molecule type" value="Genomic_DNA"/>
</dbReference>
<keyword evidence="2" id="KW-1185">Reference proteome</keyword>
<name>A0A2Z6ZTU7_9LAMI</name>
<dbReference type="AlphaFoldDB" id="A0A2Z6ZTU7"/>
<gene>
    <name evidence="1" type="ORF">F511_46320</name>
</gene>
<evidence type="ECO:0000313" key="1">
    <source>
        <dbReference type="EMBL" id="KZT76655.1"/>
    </source>
</evidence>
<reference evidence="1 2" key="1">
    <citation type="journal article" date="2015" name="Proc. Natl. Acad. Sci. U.S.A.">
        <title>The resurrection genome of Boea hygrometrica: A blueprint for survival of dehydration.</title>
        <authorList>
            <person name="Xiao L."/>
            <person name="Yang G."/>
            <person name="Zhang L."/>
            <person name="Yang X."/>
            <person name="Zhao S."/>
            <person name="Ji Z."/>
            <person name="Zhou Q."/>
            <person name="Hu M."/>
            <person name="Wang Y."/>
            <person name="Chen M."/>
            <person name="Xu Y."/>
            <person name="Jin H."/>
            <person name="Xiao X."/>
            <person name="Hu G."/>
            <person name="Bao F."/>
            <person name="Hu Y."/>
            <person name="Wan P."/>
            <person name="Li L."/>
            <person name="Deng X."/>
            <person name="Kuang T."/>
            <person name="Xiang C."/>
            <person name="Zhu J.K."/>
            <person name="Oliver M.J."/>
            <person name="He Y."/>
        </authorList>
    </citation>
    <scope>NUCLEOTIDE SEQUENCE [LARGE SCALE GENOMIC DNA]</scope>
    <source>
        <strain evidence="2">cv. XS01</strain>
    </source>
</reference>
<sequence>MQHQSYTTIHTTATSQFIQAITRLNYKLQIRTSIFCATINTNGVPRNLIYNLNEATKHNSQGMLNTELTAGSYNSNQQLSYIPNSTGSLNKRSSLPQLPKVVSIERETLKEFSATGIAQNKDGKRRESTAESYGEQCLGFTTEIGKSGKIFLSMGSHAK</sequence>
<proteinExistence type="predicted"/>
<dbReference type="Proteomes" id="UP000250235">
    <property type="component" value="Unassembled WGS sequence"/>
</dbReference>
<evidence type="ECO:0000313" key="2">
    <source>
        <dbReference type="Proteomes" id="UP000250235"/>
    </source>
</evidence>